<dbReference type="InterPro" id="IPR009045">
    <property type="entry name" value="Zn_M74/Hedgehog-like"/>
</dbReference>
<dbReference type="PANTHER" id="PTHR22935">
    <property type="entry name" value="PENICILLIN-BINDING PROTEIN"/>
    <property type="match status" value="1"/>
</dbReference>
<evidence type="ECO:0000259" key="12">
    <source>
        <dbReference type="Pfam" id="PF00144"/>
    </source>
</evidence>
<keyword evidence="14" id="KW-1185">Reference proteome</keyword>
<keyword evidence="7 10" id="KW-0482">Metalloprotease</keyword>
<dbReference type="InterPro" id="IPR001466">
    <property type="entry name" value="Beta-lactam-related"/>
</dbReference>
<dbReference type="RefSeq" id="WP_126726114.1">
    <property type="nucleotide sequence ID" value="NZ_RYZH01000026.1"/>
</dbReference>
<comment type="catalytic activity">
    <reaction evidence="1 10">
        <text>D-alanyl-D-alanine + H2O = 2 D-alanine</text>
        <dbReference type="Rhea" id="RHEA:20661"/>
        <dbReference type="ChEBI" id="CHEBI:15377"/>
        <dbReference type="ChEBI" id="CHEBI:57416"/>
        <dbReference type="ChEBI" id="CHEBI:57822"/>
        <dbReference type="EC" id="3.4.13.22"/>
    </reaction>
</comment>
<evidence type="ECO:0000256" key="10">
    <source>
        <dbReference type="HAMAP-Rule" id="MF_01924"/>
    </source>
</evidence>
<evidence type="ECO:0000256" key="2">
    <source>
        <dbReference type="ARBA" id="ARBA00022670"/>
    </source>
</evidence>
<dbReference type="InterPro" id="IPR012338">
    <property type="entry name" value="Beta-lactam/transpept-like"/>
</dbReference>
<evidence type="ECO:0000256" key="3">
    <source>
        <dbReference type="ARBA" id="ARBA00022723"/>
    </source>
</evidence>
<accession>A0A432MIL9</accession>
<dbReference type="Gene3D" id="3.30.1380.10">
    <property type="match status" value="1"/>
</dbReference>
<reference evidence="13 14" key="1">
    <citation type="submission" date="2018-12" db="EMBL/GenBank/DDBJ databases">
        <authorList>
            <person name="Toschakov S.V."/>
        </authorList>
    </citation>
    <scope>NUCLEOTIDE SEQUENCE [LARGE SCALE GENOMIC DNA]</scope>
    <source>
        <strain evidence="13 14">GM2012</strain>
    </source>
</reference>
<dbReference type="GO" id="GO:0071555">
    <property type="term" value="P:cell wall organization"/>
    <property type="evidence" value="ECO:0007669"/>
    <property type="project" value="UniProtKB-KW"/>
</dbReference>
<feature type="chain" id="PRO_5018976409" description="D-alanyl-D-alanine dipeptidase" evidence="11">
    <location>
        <begin position="27"/>
        <end position="799"/>
    </location>
</feature>
<dbReference type="SUPFAM" id="SSF56601">
    <property type="entry name" value="beta-lactamase/transpeptidase-like"/>
    <property type="match status" value="1"/>
</dbReference>
<dbReference type="AlphaFoldDB" id="A0A432MIL9"/>
<dbReference type="EC" id="3.4.13.22" evidence="10"/>
<evidence type="ECO:0000256" key="5">
    <source>
        <dbReference type="ARBA" id="ARBA00022833"/>
    </source>
</evidence>
<organism evidence="13 14">
    <name type="scientific">Tautonia sociabilis</name>
    <dbReference type="NCBI Taxonomy" id="2080755"/>
    <lineage>
        <taxon>Bacteria</taxon>
        <taxon>Pseudomonadati</taxon>
        <taxon>Planctomycetota</taxon>
        <taxon>Planctomycetia</taxon>
        <taxon>Isosphaerales</taxon>
        <taxon>Isosphaeraceae</taxon>
        <taxon>Tautonia</taxon>
    </lineage>
</organism>
<protein>
    <recommendedName>
        <fullName evidence="10">D-alanyl-D-alanine dipeptidase</fullName>
        <shortName evidence="10">D-Ala-D-Ala dipeptidase</shortName>
        <ecNumber evidence="10">3.4.13.22</ecNumber>
    </recommendedName>
</protein>
<dbReference type="OrthoDB" id="9801430at2"/>
<dbReference type="GO" id="GO:0008270">
    <property type="term" value="F:zinc ion binding"/>
    <property type="evidence" value="ECO:0007669"/>
    <property type="project" value="UniProtKB-UniRule"/>
</dbReference>
<evidence type="ECO:0000313" key="13">
    <source>
        <dbReference type="EMBL" id="RUL87070.1"/>
    </source>
</evidence>
<dbReference type="Pfam" id="PF00144">
    <property type="entry name" value="Beta-lactamase"/>
    <property type="match status" value="1"/>
</dbReference>
<feature type="signal peptide" evidence="11">
    <location>
        <begin position="1"/>
        <end position="26"/>
    </location>
</feature>
<keyword evidence="3 10" id="KW-0479">Metal-binding</keyword>
<keyword evidence="2 10" id="KW-0645">Protease</keyword>
<evidence type="ECO:0000256" key="1">
    <source>
        <dbReference type="ARBA" id="ARBA00001362"/>
    </source>
</evidence>
<proteinExistence type="inferred from homology"/>
<evidence type="ECO:0000256" key="9">
    <source>
        <dbReference type="ARBA" id="ARBA00038473"/>
    </source>
</evidence>
<gene>
    <name evidence="13" type="ORF">TsocGM_14115</name>
</gene>
<dbReference type="GO" id="GO:0160237">
    <property type="term" value="F:D-Ala-D-Ala dipeptidase activity"/>
    <property type="evidence" value="ECO:0007669"/>
    <property type="project" value="UniProtKB-EC"/>
</dbReference>
<evidence type="ECO:0000256" key="4">
    <source>
        <dbReference type="ARBA" id="ARBA00022801"/>
    </source>
</evidence>
<dbReference type="Proteomes" id="UP000280296">
    <property type="component" value="Unassembled WGS sequence"/>
</dbReference>
<feature type="binding site" evidence="10">
    <location>
        <position position="707"/>
    </location>
    <ligand>
        <name>Zn(2+)</name>
        <dbReference type="ChEBI" id="CHEBI:29105"/>
        <note>catalytic</note>
    </ligand>
</feature>
<feature type="site" description="Transition state stabilizer" evidence="10">
    <location>
        <position position="678"/>
    </location>
</feature>
<keyword evidence="11" id="KW-0732">Signal</keyword>
<dbReference type="HAMAP" id="MF_01924">
    <property type="entry name" value="A_A_dipeptidase"/>
    <property type="match status" value="1"/>
</dbReference>
<keyword evidence="4 10" id="KW-0378">Hydrolase</keyword>
<evidence type="ECO:0000256" key="8">
    <source>
        <dbReference type="ARBA" id="ARBA00023316"/>
    </source>
</evidence>
<keyword evidence="5 10" id="KW-0862">Zinc</keyword>
<dbReference type="SUPFAM" id="SSF55166">
    <property type="entry name" value="Hedgehog/DD-peptidase"/>
    <property type="match status" value="1"/>
</dbReference>
<sequence length="799" mass="86658">MPPRLLPALLLRPLLLLPTLACPAIAQEEIGPQAPMTPEAASALEAFIAREVDRKEIPALSIALVAGDRIVWARGFGSADPESGTPATAETVYRVGSVSKLFTDIAAMQLVEQGQLDLDAPIADAIPGLAIPGPFDEPITLRHLMSHRAGIVREPPVGHYFDPSGPTLADTVLSLNNTTRLLPPGAKTKYSNAGLGAVGLAVELASGRPFAEVVRSGILRPLGMDSSDFEPSPELEGKLPQAIMWSYDGRTFPAPRFPLGYAPAGSLVASMPDLGRFLIALFHDGQGPNGPILQPETLDRMLEPQFDDDGRFGLGFAVGSWQGRRRFGHGGAVYGFATELAALPDEQLGVAVSASRDCADVDRIAELALETLLALQEGEPLPRFPRSEPLPDGLARALRGRFADEDDPGRVVELLDIDGLLLLVPPQGGFLTELRCPADGPDNALVVDGPLVSHGPTITFSDDRNALTLGGDTFRRLPDDQPPPPAPDEWLGLIGAYGWDHNVLEILEREGRLYALIEWFFLDPLEPVTGQTDTFAFPNSSLYHDETIAFERSPSGRASRALLAGSVVFERRPIAGEDGSTFRVVPLRPVSELLPGALAAAPPTEPGPFREPELVDLTALDPTIRLDIRYATDTNFLGTPFYSSPRALMQRPAAEALVRAHQELEPDGLGLLIHDAYRPWYVTKMFYDATPPESRGFVAHPALGSKHNRGCAVDLTLCDRATGAPVPMVAGYDEFSDRAGAFYLGGTSRRRWYRSRLRQAMEDQGFTVIDNEWWHFDYKDWPSYPIGNLPFEAINAEAP</sequence>
<dbReference type="Gene3D" id="3.40.710.10">
    <property type="entry name" value="DD-peptidase/beta-lactamase superfamily"/>
    <property type="match status" value="1"/>
</dbReference>
<dbReference type="InterPro" id="IPR051478">
    <property type="entry name" value="Beta-lactamase-like_AB/R"/>
</dbReference>
<comment type="caution">
    <text evidence="13">The sequence shown here is derived from an EMBL/GenBank/DDBJ whole genome shotgun (WGS) entry which is preliminary data.</text>
</comment>
<evidence type="ECO:0000313" key="14">
    <source>
        <dbReference type="Proteomes" id="UP000280296"/>
    </source>
</evidence>
<feature type="binding site" evidence="10">
    <location>
        <position position="714"/>
    </location>
    <ligand>
        <name>Zn(2+)</name>
        <dbReference type="ChEBI" id="CHEBI:29105"/>
        <note>catalytic</note>
    </ligand>
</feature>
<evidence type="ECO:0000256" key="6">
    <source>
        <dbReference type="ARBA" id="ARBA00022997"/>
    </source>
</evidence>
<keyword evidence="8" id="KW-0961">Cell wall biogenesis/degradation</keyword>
<dbReference type="EMBL" id="RYZH01000026">
    <property type="protein sequence ID" value="RUL87070.1"/>
    <property type="molecule type" value="Genomic_DNA"/>
</dbReference>
<comment type="similarity">
    <text evidence="10">Belongs to the peptidase M15D family.</text>
</comment>
<dbReference type="Pfam" id="PF01427">
    <property type="entry name" value="Peptidase_M15"/>
    <property type="match status" value="1"/>
</dbReference>
<dbReference type="CDD" id="cd14840">
    <property type="entry name" value="D-Ala-D-Ala_dipeptidase_Aad"/>
    <property type="match status" value="1"/>
</dbReference>
<dbReference type="GO" id="GO:0008237">
    <property type="term" value="F:metallopeptidase activity"/>
    <property type="evidence" value="ECO:0007669"/>
    <property type="project" value="UniProtKB-KW"/>
</dbReference>
<dbReference type="InterPro" id="IPR000755">
    <property type="entry name" value="A_A_dipeptidase"/>
</dbReference>
<reference evidence="13 14" key="2">
    <citation type="submission" date="2019-01" db="EMBL/GenBank/DDBJ databases">
        <title>Tautonia sociabilis, a novel thermotolerant planctomycete of Isosphaeraceae family, isolated from a 4000 m deep subterranean habitat.</title>
        <authorList>
            <person name="Kovaleva O.L."/>
            <person name="Elcheninov A.G."/>
            <person name="Van Heerden E."/>
            <person name="Toshchakov S.V."/>
            <person name="Novikov A."/>
            <person name="Bonch-Osmolovskaya E.A."/>
            <person name="Kublanov I.V."/>
        </authorList>
    </citation>
    <scope>NUCLEOTIDE SEQUENCE [LARGE SCALE GENOMIC DNA]</scope>
    <source>
        <strain evidence="13 14">GM2012</strain>
    </source>
</reference>
<keyword evidence="6 10" id="KW-0224">Dipeptidase</keyword>
<dbReference type="GO" id="GO:0006508">
    <property type="term" value="P:proteolysis"/>
    <property type="evidence" value="ECO:0007669"/>
    <property type="project" value="UniProtKB-KW"/>
</dbReference>
<evidence type="ECO:0000256" key="7">
    <source>
        <dbReference type="ARBA" id="ARBA00023049"/>
    </source>
</evidence>
<feature type="active site" description="Proton donor/acceptor" evidence="10">
    <location>
        <position position="772"/>
    </location>
</feature>
<comment type="similarity">
    <text evidence="9">Belongs to the beta-lactamase family.</text>
</comment>
<evidence type="ECO:0000256" key="11">
    <source>
        <dbReference type="SAM" id="SignalP"/>
    </source>
</evidence>
<comment type="cofactor">
    <cofactor evidence="10">
        <name>Zn(2+)</name>
        <dbReference type="ChEBI" id="CHEBI:29105"/>
    </cofactor>
    <text evidence="10">Binds 1 zinc ion per subunit.</text>
</comment>
<feature type="binding site" evidence="10">
    <location>
        <position position="775"/>
    </location>
    <ligand>
        <name>Zn(2+)</name>
        <dbReference type="ChEBI" id="CHEBI:29105"/>
        <note>catalytic</note>
    </ligand>
</feature>
<dbReference type="PANTHER" id="PTHR22935:SF95">
    <property type="entry name" value="BETA-LACTAMASE-LIKE 1-RELATED"/>
    <property type="match status" value="1"/>
</dbReference>
<name>A0A432MIL9_9BACT</name>
<comment type="function">
    <text evidence="10">Catalyzes hydrolysis of the D-alanyl-D-alanine dipeptide.</text>
</comment>
<feature type="domain" description="Beta-lactamase-related" evidence="12">
    <location>
        <begin position="45"/>
        <end position="363"/>
    </location>
</feature>